<dbReference type="Pfam" id="PF04958">
    <property type="entry name" value="AstA"/>
    <property type="match status" value="1"/>
</dbReference>
<keyword evidence="3" id="KW-0012">Acyltransferase</keyword>
<accession>A0A437RF04</accession>
<keyword evidence="5" id="KW-1185">Reference proteome</keyword>
<dbReference type="SUPFAM" id="SSF55729">
    <property type="entry name" value="Acyl-CoA N-acyltransferases (Nat)"/>
    <property type="match status" value="1"/>
</dbReference>
<reference evidence="4 5" key="1">
    <citation type="submission" date="2019-01" db="EMBL/GenBank/DDBJ databases">
        <authorList>
            <person name="Chen W.-M."/>
        </authorList>
    </citation>
    <scope>NUCLEOTIDE SEQUENCE [LARGE SCALE GENOMIC DNA]</scope>
    <source>
        <strain evidence="4 5">KYPY4</strain>
    </source>
</reference>
<dbReference type="InterPro" id="IPR016181">
    <property type="entry name" value="Acyl_CoA_acyltransferase"/>
</dbReference>
<comment type="caution">
    <text evidence="4">The sequence shown here is derived from an EMBL/GenBank/DDBJ whole genome shotgun (WGS) entry which is preliminary data.</text>
</comment>
<dbReference type="EMBL" id="SACR01000004">
    <property type="protein sequence ID" value="RVU45346.1"/>
    <property type="molecule type" value="Genomic_DNA"/>
</dbReference>
<dbReference type="AlphaFoldDB" id="A0A437RF04"/>
<evidence type="ECO:0000256" key="2">
    <source>
        <dbReference type="ARBA" id="ARBA00022679"/>
    </source>
</evidence>
<sequence>MTSPTSATATWHARPATATDADALAALRDLHGAPLPPLAESETAWVASAQAGAPPVATLRLRRHIGKPVPRGWFRLGWAVHASAELGLYRRQRTLLLGHDLTGAGELCGFGCAATLPATEAGPAWVALVQAAMLARQGTPEVKASAPCIAELPGLGDAEGNAPVWQALGHHFHGQDLATLRRQLGSEGLHHLAALMPRHLVYASLLPAAAQAALGQVHATALPLHAALLQAGFGAREHITVTDGGPVLECWPDTRTAPA</sequence>
<dbReference type="PANTHER" id="PTHR30420:SF1">
    <property type="entry name" value="ARGININE N-SUCCINYLTRANSFERASE"/>
    <property type="match status" value="1"/>
</dbReference>
<dbReference type="Proteomes" id="UP000285575">
    <property type="component" value="Unassembled WGS sequence"/>
</dbReference>
<dbReference type="RefSeq" id="WP_128229444.1">
    <property type="nucleotide sequence ID" value="NZ_SACR01000004.1"/>
</dbReference>
<organism evidence="4 5">
    <name type="scientific">Rubrivivax rivuli</name>
    <dbReference type="NCBI Taxonomy" id="1862385"/>
    <lineage>
        <taxon>Bacteria</taxon>
        <taxon>Pseudomonadati</taxon>
        <taxon>Pseudomonadota</taxon>
        <taxon>Betaproteobacteria</taxon>
        <taxon>Burkholderiales</taxon>
        <taxon>Sphaerotilaceae</taxon>
        <taxon>Rubrivivax</taxon>
    </lineage>
</organism>
<proteinExistence type="predicted"/>
<protein>
    <submittedName>
        <fullName evidence="4">Uncharacterized protein</fullName>
    </submittedName>
</protein>
<evidence type="ECO:0000256" key="1">
    <source>
        <dbReference type="ARBA" id="ARBA00022503"/>
    </source>
</evidence>
<keyword evidence="1" id="KW-0056">Arginine metabolism</keyword>
<keyword evidence="2" id="KW-0808">Transferase</keyword>
<dbReference type="OrthoDB" id="21121at2"/>
<dbReference type="GO" id="GO:0008791">
    <property type="term" value="F:arginine N-succinyltransferase activity"/>
    <property type="evidence" value="ECO:0007669"/>
    <property type="project" value="InterPro"/>
</dbReference>
<evidence type="ECO:0000256" key="3">
    <source>
        <dbReference type="ARBA" id="ARBA00023315"/>
    </source>
</evidence>
<dbReference type="GO" id="GO:0006527">
    <property type="term" value="P:L-arginine catabolic process"/>
    <property type="evidence" value="ECO:0007669"/>
    <property type="project" value="InterPro"/>
</dbReference>
<evidence type="ECO:0000313" key="4">
    <source>
        <dbReference type="EMBL" id="RVU45346.1"/>
    </source>
</evidence>
<name>A0A437RF04_9BURK</name>
<gene>
    <name evidence="4" type="ORF">EOE66_14565</name>
</gene>
<dbReference type="PANTHER" id="PTHR30420">
    <property type="entry name" value="N-SUCCINYLARGININE DIHYDROLASE"/>
    <property type="match status" value="1"/>
</dbReference>
<evidence type="ECO:0000313" key="5">
    <source>
        <dbReference type="Proteomes" id="UP000285575"/>
    </source>
</evidence>
<dbReference type="InterPro" id="IPR007041">
    <property type="entry name" value="Arg_succinylTrfase_AstA/AruG"/>
</dbReference>